<keyword evidence="3" id="KW-0963">Cytoplasm</keyword>
<evidence type="ECO:0000313" key="6">
    <source>
        <dbReference type="Proteomes" id="UP001489004"/>
    </source>
</evidence>
<reference evidence="5 6" key="1">
    <citation type="journal article" date="2024" name="Nat. Commun.">
        <title>Phylogenomics reveals the evolutionary origins of lichenization in chlorophyte algae.</title>
        <authorList>
            <person name="Puginier C."/>
            <person name="Libourel C."/>
            <person name="Otte J."/>
            <person name="Skaloud P."/>
            <person name="Haon M."/>
            <person name="Grisel S."/>
            <person name="Petersen M."/>
            <person name="Berrin J.G."/>
            <person name="Delaux P.M."/>
            <person name="Dal Grande F."/>
            <person name="Keller J."/>
        </authorList>
    </citation>
    <scope>NUCLEOTIDE SEQUENCE [LARGE SCALE GENOMIC DNA]</scope>
    <source>
        <strain evidence="5 6">SAG 2043</strain>
    </source>
</reference>
<organism evidence="5 6">
    <name type="scientific">[Myrmecia] bisecta</name>
    <dbReference type="NCBI Taxonomy" id="41462"/>
    <lineage>
        <taxon>Eukaryota</taxon>
        <taxon>Viridiplantae</taxon>
        <taxon>Chlorophyta</taxon>
        <taxon>core chlorophytes</taxon>
        <taxon>Trebouxiophyceae</taxon>
        <taxon>Trebouxiales</taxon>
        <taxon>Trebouxiaceae</taxon>
        <taxon>Myrmecia</taxon>
    </lineage>
</organism>
<dbReference type="InterPro" id="IPR038765">
    <property type="entry name" value="Papain-like_cys_pep_sf"/>
</dbReference>
<keyword evidence="3" id="KW-0788">Thiol protease</keyword>
<dbReference type="GO" id="GO:0030968">
    <property type="term" value="P:endoplasmic reticulum unfolded protein response"/>
    <property type="evidence" value="ECO:0007669"/>
    <property type="project" value="TreeGrafter"/>
</dbReference>
<keyword evidence="3" id="KW-0645">Protease</keyword>
<name>A0AAW1R7Q5_9CHLO</name>
<dbReference type="AlphaFoldDB" id="A0AAW1R7Q5"/>
<dbReference type="EC" id="3.4.19.12" evidence="3"/>
<evidence type="ECO:0000256" key="2">
    <source>
        <dbReference type="ARBA" id="ARBA00022801"/>
    </source>
</evidence>
<gene>
    <name evidence="5" type="ORF">WJX72_008001</name>
</gene>
<protein>
    <recommendedName>
        <fullName evidence="3">Ubiquitin thioesterase OTU</fullName>
        <ecNumber evidence="3">3.4.19.12</ecNumber>
    </recommendedName>
</protein>
<accession>A0AAW1R7Q5</accession>
<evidence type="ECO:0000256" key="1">
    <source>
        <dbReference type="ARBA" id="ARBA00000707"/>
    </source>
</evidence>
<evidence type="ECO:0000313" key="5">
    <source>
        <dbReference type="EMBL" id="KAK9829807.1"/>
    </source>
</evidence>
<proteinExistence type="predicted"/>
<comment type="subcellular location">
    <subcellularLocation>
        <location evidence="3">Cytoplasm</location>
    </subcellularLocation>
</comment>
<feature type="domain" description="OTU" evidence="4">
    <location>
        <begin position="1"/>
        <end position="138"/>
    </location>
</feature>
<evidence type="ECO:0000256" key="3">
    <source>
        <dbReference type="RuleBase" id="RU367104"/>
    </source>
</evidence>
<keyword evidence="2 3" id="KW-0378">Hydrolase</keyword>
<comment type="caution">
    <text evidence="5">The sequence shown here is derived from an EMBL/GenBank/DDBJ whole genome shotgun (WGS) entry which is preliminary data.</text>
</comment>
<dbReference type="GO" id="GO:0004843">
    <property type="term" value="F:cysteine-type deubiquitinase activity"/>
    <property type="evidence" value="ECO:0007669"/>
    <property type="project" value="UniProtKB-UniRule"/>
</dbReference>
<dbReference type="GO" id="GO:0036503">
    <property type="term" value="P:ERAD pathway"/>
    <property type="evidence" value="ECO:0007669"/>
    <property type="project" value="TreeGrafter"/>
</dbReference>
<keyword evidence="6" id="KW-1185">Reference proteome</keyword>
<dbReference type="Pfam" id="PF02338">
    <property type="entry name" value="OTU"/>
    <property type="match status" value="1"/>
</dbReference>
<sequence length="149" mass="16837">MPRQGDGRCFFRALAQGAHQLKHDGQALDEGMEREAADELRGQICQQLRDRKSEMEFFIDGDYDSYVRQMAKPHTWGGEPELAMAVHCVDHPIRVYVENQSQQGLHMISEYGAEEHKGKEPINLHFVGGGHYDLLVPGISPPSQPRGRL</sequence>
<dbReference type="GO" id="GO:0005829">
    <property type="term" value="C:cytosol"/>
    <property type="evidence" value="ECO:0007669"/>
    <property type="project" value="TreeGrafter"/>
</dbReference>
<dbReference type="SUPFAM" id="SSF54001">
    <property type="entry name" value="Cysteine proteinases"/>
    <property type="match status" value="1"/>
</dbReference>
<dbReference type="GO" id="GO:0005634">
    <property type="term" value="C:nucleus"/>
    <property type="evidence" value="ECO:0007669"/>
    <property type="project" value="TreeGrafter"/>
</dbReference>
<dbReference type="Proteomes" id="UP001489004">
    <property type="component" value="Unassembled WGS sequence"/>
</dbReference>
<evidence type="ECO:0000259" key="4">
    <source>
        <dbReference type="PROSITE" id="PS50802"/>
    </source>
</evidence>
<comment type="function">
    <text evidence="3">Hydrolase that can remove conjugated ubiquitin from proteins and may therefore play an important regulatory role at the level of protein turnover by preventing degradation.</text>
</comment>
<dbReference type="PANTHER" id="PTHR13312:SF6">
    <property type="entry name" value="UBIQUITIN THIOESTERASE OTU"/>
    <property type="match status" value="1"/>
</dbReference>
<dbReference type="Gene3D" id="3.90.70.80">
    <property type="match status" value="1"/>
</dbReference>
<dbReference type="GO" id="GO:0016579">
    <property type="term" value="P:protein deubiquitination"/>
    <property type="evidence" value="ECO:0007669"/>
    <property type="project" value="TreeGrafter"/>
</dbReference>
<keyword evidence="3" id="KW-0833">Ubl conjugation pathway</keyword>
<dbReference type="PROSITE" id="PS50802">
    <property type="entry name" value="OTU"/>
    <property type="match status" value="1"/>
</dbReference>
<dbReference type="InterPro" id="IPR003323">
    <property type="entry name" value="OTU_dom"/>
</dbReference>
<dbReference type="PANTHER" id="PTHR13312">
    <property type="entry name" value="HIV-INDUCED PROTEIN-7-LIKE PROTEASE"/>
    <property type="match status" value="1"/>
</dbReference>
<comment type="catalytic activity">
    <reaction evidence="1 3">
        <text>Thiol-dependent hydrolysis of ester, thioester, amide, peptide and isopeptide bonds formed by the C-terminal Gly of ubiquitin (a 76-residue protein attached to proteins as an intracellular targeting signal).</text>
        <dbReference type="EC" id="3.4.19.12"/>
    </reaction>
</comment>
<dbReference type="EMBL" id="JALJOR010000001">
    <property type="protein sequence ID" value="KAK9829807.1"/>
    <property type="molecule type" value="Genomic_DNA"/>
</dbReference>